<reference evidence="2 3" key="1">
    <citation type="submission" date="2019-01" db="EMBL/GenBank/DDBJ databases">
        <title>Pseudolysobacter antarctica gen. nov., sp. nov., isolated from Fildes Peninsula, Antarctica.</title>
        <authorList>
            <person name="Wei Z."/>
            <person name="Peng F."/>
        </authorList>
    </citation>
    <scope>NUCLEOTIDE SEQUENCE [LARGE SCALE GENOMIC DNA]</scope>
    <source>
        <strain evidence="2 3">AQ6-296</strain>
    </source>
</reference>
<feature type="chain" id="PRO_5019528416" evidence="1">
    <location>
        <begin position="20"/>
        <end position="197"/>
    </location>
</feature>
<dbReference type="KEGG" id="xbc:ELE36_18410"/>
<evidence type="ECO:0000313" key="2">
    <source>
        <dbReference type="EMBL" id="QBB72177.1"/>
    </source>
</evidence>
<gene>
    <name evidence="2" type="ORF">ELE36_18410</name>
</gene>
<feature type="signal peptide" evidence="1">
    <location>
        <begin position="1"/>
        <end position="19"/>
    </location>
</feature>
<protein>
    <submittedName>
        <fullName evidence="2">Uncharacterized protein</fullName>
    </submittedName>
</protein>
<evidence type="ECO:0000256" key="1">
    <source>
        <dbReference type="SAM" id="SignalP"/>
    </source>
</evidence>
<organism evidence="2 3">
    <name type="scientific">Pseudolysobacter antarcticus</name>
    <dbReference type="NCBI Taxonomy" id="2511995"/>
    <lineage>
        <taxon>Bacteria</taxon>
        <taxon>Pseudomonadati</taxon>
        <taxon>Pseudomonadota</taxon>
        <taxon>Gammaproteobacteria</taxon>
        <taxon>Lysobacterales</taxon>
        <taxon>Rhodanobacteraceae</taxon>
        <taxon>Pseudolysobacter</taxon>
    </lineage>
</organism>
<keyword evidence="3" id="KW-1185">Reference proteome</keyword>
<dbReference type="AlphaFoldDB" id="A0A411HNW2"/>
<sequence length="197" mass="20966">MRSLLIHFAALVMLGFVGAAVAQSAEDEAKLCGIDPAHSTFRTTHFSGGDVTVTVPIDADGNPAAALDAGPFAAKVVASGKREKSIFPKQEFDPGVAAIPVSVRVSCYADGRRIVVTVPMKDAEPYTPAITKMFGNPLPPPADEKKNSTMVSVGAKSVGIDGYQHIYVYARKIQPVSDWVLVRDELVCEKGDTCWSS</sequence>
<dbReference type="EMBL" id="CP035704">
    <property type="protein sequence ID" value="QBB72177.1"/>
    <property type="molecule type" value="Genomic_DNA"/>
</dbReference>
<name>A0A411HNW2_9GAMM</name>
<keyword evidence="1" id="KW-0732">Signal</keyword>
<dbReference type="RefSeq" id="WP_129835894.1">
    <property type="nucleotide sequence ID" value="NZ_CP035704.1"/>
</dbReference>
<evidence type="ECO:0000313" key="3">
    <source>
        <dbReference type="Proteomes" id="UP000291562"/>
    </source>
</evidence>
<dbReference type="Proteomes" id="UP000291562">
    <property type="component" value="Chromosome"/>
</dbReference>
<proteinExistence type="predicted"/>
<accession>A0A411HNW2</accession>